<gene>
    <name evidence="9" type="ORF">HHO37_01505</name>
</gene>
<comment type="caution">
    <text evidence="9">The sequence shown here is derived from an EMBL/GenBank/DDBJ whole genome shotgun (WGS) entry which is preliminary data.</text>
</comment>
<dbReference type="CDD" id="cd05568">
    <property type="entry name" value="PTS_IIB_bgl_like"/>
    <property type="match status" value="1"/>
</dbReference>
<evidence type="ECO:0000259" key="6">
    <source>
        <dbReference type="PROSITE" id="PS51094"/>
    </source>
</evidence>
<keyword evidence="1" id="KW-0808">Transferase</keyword>
<protein>
    <submittedName>
        <fullName evidence="9">BglG family transcription antiterminator</fullName>
    </submittedName>
</protein>
<dbReference type="InterPro" id="IPR013011">
    <property type="entry name" value="PTS_EIIB_2"/>
</dbReference>
<feature type="domain" description="PTS EIIB type-2" evidence="7">
    <location>
        <begin position="418"/>
        <end position="510"/>
    </location>
</feature>
<evidence type="ECO:0000256" key="5">
    <source>
        <dbReference type="ARBA" id="ARBA00023163"/>
    </source>
</evidence>
<evidence type="ECO:0000256" key="2">
    <source>
        <dbReference type="ARBA" id="ARBA00022737"/>
    </source>
</evidence>
<dbReference type="InterPro" id="IPR011608">
    <property type="entry name" value="PRD"/>
</dbReference>
<dbReference type="GO" id="GO:0009401">
    <property type="term" value="P:phosphoenolpyruvate-dependent sugar phosphotransferase system"/>
    <property type="evidence" value="ECO:0007669"/>
    <property type="project" value="InterPro"/>
</dbReference>
<keyword evidence="3" id="KW-0805">Transcription regulation</keyword>
<name>A0A7X9LCD2_STRRT</name>
<dbReference type="Gene3D" id="3.40.930.10">
    <property type="entry name" value="Mannitol-specific EII, Chain A"/>
    <property type="match status" value="1"/>
</dbReference>
<keyword evidence="4" id="KW-0010">Activator</keyword>
<dbReference type="Gene3D" id="3.40.50.2300">
    <property type="match status" value="1"/>
</dbReference>
<feature type="domain" description="PRD" evidence="8">
    <location>
        <begin position="202"/>
        <end position="307"/>
    </location>
</feature>
<dbReference type="PROSITE" id="PS51372">
    <property type="entry name" value="PRD_2"/>
    <property type="match status" value="2"/>
</dbReference>
<dbReference type="Pfam" id="PF08279">
    <property type="entry name" value="HTH_11"/>
    <property type="match status" value="1"/>
</dbReference>
<dbReference type="InterPro" id="IPR016152">
    <property type="entry name" value="PTrfase/Anion_transptr"/>
</dbReference>
<dbReference type="InterPro" id="IPR036634">
    <property type="entry name" value="PRD_sf"/>
</dbReference>
<dbReference type="EMBL" id="JABASA010000002">
    <property type="protein sequence ID" value="NMD48377.1"/>
    <property type="molecule type" value="Genomic_DNA"/>
</dbReference>
<dbReference type="PROSITE" id="PS51094">
    <property type="entry name" value="PTS_EIIA_TYPE_2"/>
    <property type="match status" value="1"/>
</dbReference>
<evidence type="ECO:0000259" key="8">
    <source>
        <dbReference type="PROSITE" id="PS51372"/>
    </source>
</evidence>
<dbReference type="PROSITE" id="PS51099">
    <property type="entry name" value="PTS_EIIB_TYPE_2"/>
    <property type="match status" value="1"/>
</dbReference>
<dbReference type="InterPro" id="IPR050661">
    <property type="entry name" value="BglG_antiterminators"/>
</dbReference>
<dbReference type="InterPro" id="IPR007737">
    <property type="entry name" value="Mga_HTH"/>
</dbReference>
<dbReference type="SUPFAM" id="SSF63520">
    <property type="entry name" value="PTS-regulatory domain, PRD"/>
    <property type="match status" value="2"/>
</dbReference>
<dbReference type="Pfam" id="PF00874">
    <property type="entry name" value="PRD"/>
    <property type="match status" value="2"/>
</dbReference>
<accession>A0A7X9LCD2</accession>
<dbReference type="InterPro" id="IPR036388">
    <property type="entry name" value="WH-like_DNA-bd_sf"/>
</dbReference>
<evidence type="ECO:0000256" key="1">
    <source>
        <dbReference type="ARBA" id="ARBA00022679"/>
    </source>
</evidence>
<dbReference type="Pfam" id="PF00359">
    <property type="entry name" value="PTS_EIIA_2"/>
    <property type="match status" value="1"/>
</dbReference>
<sequence length="675" mass="78327">MLNKKETQIIQILSKAEGQFITSKTLAEQLHCSDRTIRTYYKSLAEKLKEHCGVTIVSKQGQGYRLNITNKEAYLQFLEDNHITDRPLHYKQVIDITDRPLHYKQVIDITDRYNYLLNKLLFEQNEIYFDDLADELFVSRSTLSNDFKKIRKRFVPYHLKIESKANKGVFVTGTERDKRRFIMDYFIHSGFINTMQTYIDNELLNQKISFEELTIIVLDECREGHLKLSDFVIQNLVIHIALAIRRITEGFHIAKISDKTEFSNSPEREVARRILKRVTLTTKIEFPMEEVDYITLHLISKSYNNAHYISDAHFEQIRKELIASVEQLQPCLKSDFQFIEGLLAHLSTMFIRLESRINLENPLTAEIQEKYQTKYQLAEELVHTMPIFSQFSFSSDEIAYIALHFMAAAERLKEKNKHNILVICATGYGSAQMLKNRIENELGNLVHIADVIGYYDINDEKLKNIDFIISSIDLSNLIFNIPVFTVSVFLTEDELKTIRHGIAHLNTSSAEMASELPWVDLVPVFDAYFSKESFFRLSDMPKEEVLKKLILSISEGENEDFADKMEKFLVRREAMSSVVFSDTIAVPHPIKAVGSRHRIAVALIKEGLFWNQDYPKIKLIFLTSMSIYENDGLPELASCIVNLVNQPKIQQEMLDCQSFEQFKKLFLKLEGGKQD</sequence>
<dbReference type="InterPro" id="IPR002178">
    <property type="entry name" value="PTS_EIIA_type-2_dom"/>
</dbReference>
<dbReference type="Pfam" id="PF02302">
    <property type="entry name" value="PTS_IIB"/>
    <property type="match status" value="1"/>
</dbReference>
<dbReference type="SUPFAM" id="SSF55804">
    <property type="entry name" value="Phoshotransferase/anion transport protein"/>
    <property type="match status" value="1"/>
</dbReference>
<dbReference type="InterPro" id="IPR036095">
    <property type="entry name" value="PTS_EIIB-like_sf"/>
</dbReference>
<dbReference type="Gene3D" id="1.10.1790.10">
    <property type="entry name" value="PRD domain"/>
    <property type="match status" value="2"/>
</dbReference>
<dbReference type="Proteomes" id="UP000532121">
    <property type="component" value="Unassembled WGS sequence"/>
</dbReference>
<dbReference type="PANTHER" id="PTHR30185:SF18">
    <property type="entry name" value="TRANSCRIPTIONAL REGULATOR MTLR"/>
    <property type="match status" value="1"/>
</dbReference>
<dbReference type="SUPFAM" id="SSF52794">
    <property type="entry name" value="PTS system IIB component-like"/>
    <property type="match status" value="1"/>
</dbReference>
<evidence type="ECO:0000256" key="3">
    <source>
        <dbReference type="ARBA" id="ARBA00023015"/>
    </source>
</evidence>
<dbReference type="RefSeq" id="WP_193522919.1">
    <property type="nucleotide sequence ID" value="NZ_JABASA010000002.1"/>
</dbReference>
<evidence type="ECO:0000256" key="4">
    <source>
        <dbReference type="ARBA" id="ARBA00023159"/>
    </source>
</evidence>
<organism evidence="9 10">
    <name type="scientific">Streptococcus ratti</name>
    <dbReference type="NCBI Taxonomy" id="1341"/>
    <lineage>
        <taxon>Bacteria</taxon>
        <taxon>Bacillati</taxon>
        <taxon>Bacillota</taxon>
        <taxon>Bacilli</taxon>
        <taxon>Lactobacillales</taxon>
        <taxon>Streptococcaceae</taxon>
        <taxon>Streptococcus</taxon>
    </lineage>
</organism>
<dbReference type="InterPro" id="IPR013196">
    <property type="entry name" value="HTH_11"/>
</dbReference>
<evidence type="ECO:0000313" key="10">
    <source>
        <dbReference type="Proteomes" id="UP000532121"/>
    </source>
</evidence>
<dbReference type="GO" id="GO:0008982">
    <property type="term" value="F:protein-N(PI)-phosphohistidine-sugar phosphotransferase activity"/>
    <property type="evidence" value="ECO:0007669"/>
    <property type="project" value="InterPro"/>
</dbReference>
<evidence type="ECO:0000259" key="7">
    <source>
        <dbReference type="PROSITE" id="PS51099"/>
    </source>
</evidence>
<dbReference type="PANTHER" id="PTHR30185">
    <property type="entry name" value="CRYPTIC BETA-GLUCOSIDE BGL OPERON ANTITERMINATOR"/>
    <property type="match status" value="1"/>
</dbReference>
<dbReference type="Pfam" id="PF05043">
    <property type="entry name" value="Mga"/>
    <property type="match status" value="1"/>
</dbReference>
<reference evidence="9 10" key="1">
    <citation type="submission" date="2020-04" db="EMBL/GenBank/DDBJ databases">
        <title>MicrobeNet Type strains.</title>
        <authorList>
            <person name="Nicholson A.C."/>
        </authorList>
    </citation>
    <scope>NUCLEOTIDE SEQUENCE [LARGE SCALE GENOMIC DNA]</scope>
    <source>
        <strain evidence="9 10">DSM 22768</strain>
    </source>
</reference>
<keyword evidence="2" id="KW-0677">Repeat</keyword>
<keyword evidence="5" id="KW-0804">Transcription</keyword>
<feature type="domain" description="PTS EIIA type-2" evidence="6">
    <location>
        <begin position="526"/>
        <end position="669"/>
    </location>
</feature>
<dbReference type="AlphaFoldDB" id="A0A7X9LCD2"/>
<feature type="domain" description="PRD" evidence="8">
    <location>
        <begin position="308"/>
        <end position="415"/>
    </location>
</feature>
<dbReference type="InterPro" id="IPR003501">
    <property type="entry name" value="PTS_EIIB_2/3"/>
</dbReference>
<dbReference type="GO" id="GO:0006355">
    <property type="term" value="P:regulation of DNA-templated transcription"/>
    <property type="evidence" value="ECO:0007669"/>
    <property type="project" value="InterPro"/>
</dbReference>
<proteinExistence type="predicted"/>
<evidence type="ECO:0000313" key="9">
    <source>
        <dbReference type="EMBL" id="NMD48377.1"/>
    </source>
</evidence>
<dbReference type="Gene3D" id="1.10.10.10">
    <property type="entry name" value="Winged helix-like DNA-binding domain superfamily/Winged helix DNA-binding domain"/>
    <property type="match status" value="2"/>
</dbReference>